<dbReference type="CDD" id="cd06850">
    <property type="entry name" value="biotinyl_domain"/>
    <property type="match status" value="1"/>
</dbReference>
<evidence type="ECO:0000256" key="1">
    <source>
        <dbReference type="ARBA" id="ARBA00023267"/>
    </source>
</evidence>
<evidence type="ECO:0000313" key="3">
    <source>
        <dbReference type="EMBL" id="KKK78475.1"/>
    </source>
</evidence>
<dbReference type="PANTHER" id="PTHR45266:SF3">
    <property type="entry name" value="OXALOACETATE DECARBOXYLASE ALPHA CHAIN"/>
    <property type="match status" value="1"/>
</dbReference>
<dbReference type="PROSITE" id="PS00188">
    <property type="entry name" value="BIOTIN"/>
    <property type="match status" value="1"/>
</dbReference>
<dbReference type="Gene3D" id="2.40.50.100">
    <property type="match status" value="1"/>
</dbReference>
<dbReference type="PROSITE" id="PS50968">
    <property type="entry name" value="BIOTINYL_LIPOYL"/>
    <property type="match status" value="1"/>
</dbReference>
<proteinExistence type="predicted"/>
<dbReference type="AlphaFoldDB" id="A0A0F8YXB9"/>
<dbReference type="EMBL" id="LAZR01054474">
    <property type="protein sequence ID" value="KKK78475.1"/>
    <property type="molecule type" value="Genomic_DNA"/>
</dbReference>
<reference evidence="3" key="1">
    <citation type="journal article" date="2015" name="Nature">
        <title>Complex archaea that bridge the gap between prokaryotes and eukaryotes.</title>
        <authorList>
            <person name="Spang A."/>
            <person name="Saw J.H."/>
            <person name="Jorgensen S.L."/>
            <person name="Zaremba-Niedzwiedzka K."/>
            <person name="Martijn J."/>
            <person name="Lind A.E."/>
            <person name="van Eijk R."/>
            <person name="Schleper C."/>
            <person name="Guy L."/>
            <person name="Ettema T.J."/>
        </authorList>
    </citation>
    <scope>NUCLEOTIDE SEQUENCE</scope>
</reference>
<name>A0A0F8YXB9_9ZZZZ</name>
<feature type="domain" description="Lipoyl-binding" evidence="2">
    <location>
        <begin position="85"/>
        <end position="160"/>
    </location>
</feature>
<dbReference type="InterPro" id="IPR050709">
    <property type="entry name" value="Biotin_Carboxyl_Carrier/Decarb"/>
</dbReference>
<dbReference type="Pfam" id="PF00364">
    <property type="entry name" value="Biotin_lipoyl"/>
    <property type="match status" value="1"/>
</dbReference>
<comment type="caution">
    <text evidence="3">The sequence shown here is derived from an EMBL/GenBank/DDBJ whole genome shotgun (WGS) entry which is preliminary data.</text>
</comment>
<organism evidence="3">
    <name type="scientific">marine sediment metagenome</name>
    <dbReference type="NCBI Taxonomy" id="412755"/>
    <lineage>
        <taxon>unclassified sequences</taxon>
        <taxon>metagenomes</taxon>
        <taxon>ecological metagenomes</taxon>
    </lineage>
</organism>
<dbReference type="InterPro" id="IPR000089">
    <property type="entry name" value="Biotin_lipoyl"/>
</dbReference>
<keyword evidence="1" id="KW-0092">Biotin</keyword>
<sequence>MRFRVTIGNNHYQVEVNDPGMVIVNGRPYHVDLDQDSLLVNKRSYEISSLEEENGFPTLVSINQEIYRLEIEETEKLAVRRKIERLEEKEEGAILSSMSGQIISVEANEGDRVGKGEVILILEAMKMESEVFSPKEGRIKEIRVAKGDMVNTGDVLAVIE</sequence>
<protein>
    <recommendedName>
        <fullName evidence="2">Lipoyl-binding domain-containing protein</fullName>
    </recommendedName>
</protein>
<dbReference type="InterPro" id="IPR001882">
    <property type="entry name" value="Biotin_BS"/>
</dbReference>
<accession>A0A0F8YXB9</accession>
<dbReference type="SUPFAM" id="SSF51230">
    <property type="entry name" value="Single hybrid motif"/>
    <property type="match status" value="1"/>
</dbReference>
<dbReference type="InterPro" id="IPR011053">
    <property type="entry name" value="Single_hybrid_motif"/>
</dbReference>
<dbReference type="FunFam" id="2.40.50.100:FF:000003">
    <property type="entry name" value="Acetyl-CoA carboxylase biotin carboxyl carrier protein"/>
    <property type="match status" value="1"/>
</dbReference>
<evidence type="ECO:0000259" key="2">
    <source>
        <dbReference type="PROSITE" id="PS50968"/>
    </source>
</evidence>
<gene>
    <name evidence="3" type="ORF">LCGC14_2843190</name>
</gene>
<dbReference type="PANTHER" id="PTHR45266">
    <property type="entry name" value="OXALOACETATE DECARBOXYLASE ALPHA CHAIN"/>
    <property type="match status" value="1"/>
</dbReference>